<proteinExistence type="predicted"/>
<organism evidence="1 2">
    <name type="scientific">Venturia nashicola</name>
    <dbReference type="NCBI Taxonomy" id="86259"/>
    <lineage>
        <taxon>Eukaryota</taxon>
        <taxon>Fungi</taxon>
        <taxon>Dikarya</taxon>
        <taxon>Ascomycota</taxon>
        <taxon>Pezizomycotina</taxon>
        <taxon>Dothideomycetes</taxon>
        <taxon>Pleosporomycetidae</taxon>
        <taxon>Venturiales</taxon>
        <taxon>Venturiaceae</taxon>
        <taxon>Venturia</taxon>
    </lineage>
</organism>
<dbReference type="AlphaFoldDB" id="A0A4Z1PB43"/>
<protein>
    <submittedName>
        <fullName evidence="1">Uncharacterized protein</fullName>
    </submittedName>
</protein>
<gene>
    <name evidence="1" type="ORF">E6O75_ATG10815</name>
</gene>
<dbReference type="Proteomes" id="UP000298493">
    <property type="component" value="Unassembled WGS sequence"/>
</dbReference>
<reference evidence="1 2" key="1">
    <citation type="submission" date="2019-04" db="EMBL/GenBank/DDBJ databases">
        <title>High contiguity whole genome sequence and gene annotation resource for two Venturia nashicola isolates.</title>
        <authorList>
            <person name="Prokchorchik M."/>
            <person name="Won K."/>
            <person name="Lee Y."/>
            <person name="Choi E.D."/>
            <person name="Segonzac C."/>
            <person name="Sohn K.H."/>
        </authorList>
    </citation>
    <scope>NUCLEOTIDE SEQUENCE [LARGE SCALE GENOMIC DNA]</scope>
    <source>
        <strain evidence="1 2">PRI2</strain>
    </source>
</reference>
<evidence type="ECO:0000313" key="1">
    <source>
        <dbReference type="EMBL" id="TID22021.1"/>
    </source>
</evidence>
<sequence>MERFEPFNLSDTESIGKHLHRLRKNNMRILIPLWILQKLNGIKSKPHVPNVMIRSRQEINNLIEMDMVDATGSTEERDGHGVMDAVCVQGKERIDIVRCEDVGFDGGFRQFSRVLSAFVWGGNPHSYELEGWVFDKMSQGNAANFTRCPLDHAVGFWTRHVGGKDGEAEARR</sequence>
<keyword evidence="2" id="KW-1185">Reference proteome</keyword>
<name>A0A4Z1PB43_9PEZI</name>
<dbReference type="EMBL" id="SNSC02000008">
    <property type="protein sequence ID" value="TID22021.1"/>
    <property type="molecule type" value="Genomic_DNA"/>
</dbReference>
<comment type="caution">
    <text evidence="1">The sequence shown here is derived from an EMBL/GenBank/DDBJ whole genome shotgun (WGS) entry which is preliminary data.</text>
</comment>
<evidence type="ECO:0000313" key="2">
    <source>
        <dbReference type="Proteomes" id="UP000298493"/>
    </source>
</evidence>
<accession>A0A4Z1PB43</accession>